<dbReference type="InterPro" id="IPR017441">
    <property type="entry name" value="Protein_kinase_ATP_BS"/>
</dbReference>
<dbReference type="InterPro" id="IPR011009">
    <property type="entry name" value="Kinase-like_dom_sf"/>
</dbReference>
<dbReference type="Gene3D" id="1.10.510.10">
    <property type="entry name" value="Transferase(Phosphotransferase) domain 1"/>
    <property type="match status" value="1"/>
</dbReference>
<organism evidence="6 7">
    <name type="scientific">Phialemonium thermophilum</name>
    <dbReference type="NCBI Taxonomy" id="223376"/>
    <lineage>
        <taxon>Eukaryota</taxon>
        <taxon>Fungi</taxon>
        <taxon>Dikarya</taxon>
        <taxon>Ascomycota</taxon>
        <taxon>Pezizomycotina</taxon>
        <taxon>Sordariomycetes</taxon>
        <taxon>Sordariomycetidae</taxon>
        <taxon>Cephalothecales</taxon>
        <taxon>Cephalothecaceae</taxon>
        <taxon>Phialemonium</taxon>
    </lineage>
</organism>
<dbReference type="PROSITE" id="PS00108">
    <property type="entry name" value="PROTEIN_KINASE_ST"/>
    <property type="match status" value="1"/>
</dbReference>
<comment type="caution">
    <text evidence="6">The sequence shown here is derived from an EMBL/GenBank/DDBJ whole genome shotgun (WGS) entry which is preliminary data.</text>
</comment>
<evidence type="ECO:0000259" key="5">
    <source>
        <dbReference type="PROSITE" id="PS50011"/>
    </source>
</evidence>
<keyword evidence="7" id="KW-1185">Reference proteome</keyword>
<reference evidence="6 7" key="1">
    <citation type="journal article" date="2024" name="Commun. Biol.">
        <title>Comparative genomic analysis of thermophilic fungi reveals convergent evolutionary adaptations and gene losses.</title>
        <authorList>
            <person name="Steindorff A.S."/>
            <person name="Aguilar-Pontes M.V."/>
            <person name="Robinson A.J."/>
            <person name="Andreopoulos B."/>
            <person name="LaButti K."/>
            <person name="Kuo A."/>
            <person name="Mondo S."/>
            <person name="Riley R."/>
            <person name="Otillar R."/>
            <person name="Haridas S."/>
            <person name="Lipzen A."/>
            <person name="Grimwood J."/>
            <person name="Schmutz J."/>
            <person name="Clum A."/>
            <person name="Reid I.D."/>
            <person name="Moisan M.C."/>
            <person name="Butler G."/>
            <person name="Nguyen T.T.M."/>
            <person name="Dewar K."/>
            <person name="Conant G."/>
            <person name="Drula E."/>
            <person name="Henrissat B."/>
            <person name="Hansel C."/>
            <person name="Singer S."/>
            <person name="Hutchinson M.I."/>
            <person name="de Vries R.P."/>
            <person name="Natvig D.O."/>
            <person name="Powell A.J."/>
            <person name="Tsang A."/>
            <person name="Grigoriev I.V."/>
        </authorList>
    </citation>
    <scope>NUCLEOTIDE SEQUENCE [LARGE SCALE GENOMIC DNA]</scope>
    <source>
        <strain evidence="6 7">ATCC 24622</strain>
    </source>
</reference>
<evidence type="ECO:0000256" key="2">
    <source>
        <dbReference type="ARBA" id="ARBA00022840"/>
    </source>
</evidence>
<keyword evidence="1 3" id="KW-0547">Nucleotide-binding</keyword>
<dbReference type="PANTHER" id="PTHR24346:SF77">
    <property type="entry name" value="SERINE THREONINE PROTEIN KINASE"/>
    <property type="match status" value="1"/>
</dbReference>
<keyword evidence="2 3" id="KW-0067">ATP-binding</keyword>
<dbReference type="InterPro" id="IPR008271">
    <property type="entry name" value="Ser/Thr_kinase_AS"/>
</dbReference>
<proteinExistence type="predicted"/>
<feature type="region of interest" description="Disordered" evidence="4">
    <location>
        <begin position="514"/>
        <end position="560"/>
    </location>
</feature>
<dbReference type="CDD" id="cd14008">
    <property type="entry name" value="STKc_LKB1_CaMKK"/>
    <property type="match status" value="1"/>
</dbReference>
<feature type="domain" description="Protein kinase" evidence="5">
    <location>
        <begin position="114"/>
        <end position="416"/>
    </location>
</feature>
<feature type="compositionally biased region" description="Polar residues" evidence="4">
    <location>
        <begin position="476"/>
        <end position="486"/>
    </location>
</feature>
<feature type="region of interest" description="Disordered" evidence="4">
    <location>
        <begin position="573"/>
        <end position="652"/>
    </location>
</feature>
<evidence type="ECO:0000256" key="3">
    <source>
        <dbReference type="PROSITE-ProRule" id="PRU10141"/>
    </source>
</evidence>
<protein>
    <recommendedName>
        <fullName evidence="5">Protein kinase domain-containing protein</fullName>
    </recommendedName>
</protein>
<dbReference type="PROSITE" id="PS00107">
    <property type="entry name" value="PROTEIN_KINASE_ATP"/>
    <property type="match status" value="1"/>
</dbReference>
<dbReference type="Pfam" id="PF00069">
    <property type="entry name" value="Pkinase"/>
    <property type="match status" value="1"/>
</dbReference>
<feature type="compositionally biased region" description="Polar residues" evidence="4">
    <location>
        <begin position="641"/>
        <end position="652"/>
    </location>
</feature>
<dbReference type="SMART" id="SM00220">
    <property type="entry name" value="S_TKc"/>
    <property type="match status" value="1"/>
</dbReference>
<feature type="compositionally biased region" description="Polar residues" evidence="4">
    <location>
        <begin position="63"/>
        <end position="75"/>
    </location>
</feature>
<name>A0ABR3X7C3_9PEZI</name>
<feature type="region of interest" description="Disordered" evidence="4">
    <location>
        <begin position="469"/>
        <end position="494"/>
    </location>
</feature>
<feature type="binding site" evidence="3">
    <location>
        <position position="143"/>
    </location>
    <ligand>
        <name>ATP</name>
        <dbReference type="ChEBI" id="CHEBI:30616"/>
    </ligand>
</feature>
<evidence type="ECO:0000313" key="7">
    <source>
        <dbReference type="Proteomes" id="UP001586593"/>
    </source>
</evidence>
<feature type="compositionally biased region" description="Basic and acidic residues" evidence="4">
    <location>
        <begin position="599"/>
        <end position="611"/>
    </location>
</feature>
<dbReference type="InterPro" id="IPR000719">
    <property type="entry name" value="Prot_kinase_dom"/>
</dbReference>
<dbReference type="Proteomes" id="UP001586593">
    <property type="component" value="Unassembled WGS sequence"/>
</dbReference>
<sequence length="652" mass="72381">MGTQTAPPLPAEPTRATPVLASMQESPQPPQETPSALPSPGINIELHHDKEGSSPSPVEHSRSAQAGQLQFQSPIRQHKRTPSAHRHVKETLNARSEYTNDDSDGPYHYRINQYLIKQEIGRGSWGSVFLATDQYGREYAVKKFSKTRLRRRAQSNVLRMGPRELRSARVPARPGQGLFGGASDRLNDHRVNEAKDALFLIRHEVAIMKKLNHPNLVQLIEVLDDPEDDSLYMVLEMCEKGEIMKVGVGVQAKPYPPEQSRHFFRDLILGIEYLHGQGVVHRDIKPENLLLTRDDVLKIVDFGVSEMFEKSDAMMTDKSAGSPAFLPPELCVSHHGNVSGRAADIWSMGISLYCLRYGKIPFIRDSVPDMLQAIRTEQVQLPPGEDEDFVDLMNKILEKDPDKRITMDELREHPWVTKKGTDPLLSAEENCSEPVSPPNALELNHAFTRRMTNLIFVMKAISKFKSLLNKKGGPSRVSSPSEKTGAQSGGEPSTADYAARLLKERSEYLKFMNPEGRSTLSSSSSNTEAPLLGIGTGGRDDFVSDDPPQVDMVSDSPTATDFDVYGRAYRDEVEKIKRSSSKRGSRRGTGNLYLTKHLSQAEKEQGKKDESVSWVPDVKSVPNPKALLSEEGSEDHKTEEVSQATSGPTGSG</sequence>
<dbReference type="PANTHER" id="PTHR24346">
    <property type="entry name" value="MAP/MICROTUBULE AFFINITY-REGULATING KINASE"/>
    <property type="match status" value="1"/>
</dbReference>
<evidence type="ECO:0000256" key="4">
    <source>
        <dbReference type="SAM" id="MobiDB-lite"/>
    </source>
</evidence>
<accession>A0ABR3X7C3</accession>
<feature type="compositionally biased region" description="Basic residues" evidence="4">
    <location>
        <begin position="76"/>
        <end position="88"/>
    </location>
</feature>
<feature type="region of interest" description="Disordered" evidence="4">
    <location>
        <begin position="1"/>
        <end position="104"/>
    </location>
</feature>
<evidence type="ECO:0000313" key="6">
    <source>
        <dbReference type="EMBL" id="KAL1871730.1"/>
    </source>
</evidence>
<dbReference type="Gene3D" id="3.30.200.20">
    <property type="entry name" value="Phosphorylase Kinase, domain 1"/>
    <property type="match status" value="1"/>
</dbReference>
<dbReference type="SUPFAM" id="SSF56112">
    <property type="entry name" value="Protein kinase-like (PK-like)"/>
    <property type="match status" value="1"/>
</dbReference>
<dbReference type="PROSITE" id="PS50011">
    <property type="entry name" value="PROTEIN_KINASE_DOM"/>
    <property type="match status" value="1"/>
</dbReference>
<evidence type="ECO:0000256" key="1">
    <source>
        <dbReference type="ARBA" id="ARBA00022741"/>
    </source>
</evidence>
<dbReference type="EMBL" id="JAZHXJ010000149">
    <property type="protein sequence ID" value="KAL1871730.1"/>
    <property type="molecule type" value="Genomic_DNA"/>
</dbReference>
<gene>
    <name evidence="6" type="ORF">VTK73DRAFT_1870</name>
</gene>